<name>A0A8H3DIK6_9AGAM</name>
<organism evidence="3 4">
    <name type="scientific">Rhizoctonia solani</name>
    <dbReference type="NCBI Taxonomy" id="456999"/>
    <lineage>
        <taxon>Eukaryota</taxon>
        <taxon>Fungi</taxon>
        <taxon>Dikarya</taxon>
        <taxon>Basidiomycota</taxon>
        <taxon>Agaricomycotina</taxon>
        <taxon>Agaricomycetes</taxon>
        <taxon>Cantharellales</taxon>
        <taxon>Ceratobasidiaceae</taxon>
        <taxon>Rhizoctonia</taxon>
    </lineage>
</organism>
<dbReference type="Gene3D" id="3.40.390.10">
    <property type="entry name" value="Collagenase (Catalytic Domain)"/>
    <property type="match status" value="1"/>
</dbReference>
<evidence type="ECO:0000256" key="1">
    <source>
        <dbReference type="SAM" id="SignalP"/>
    </source>
</evidence>
<evidence type="ECO:0000313" key="4">
    <source>
        <dbReference type="Proteomes" id="UP000663850"/>
    </source>
</evidence>
<gene>
    <name evidence="3" type="ORF">RDB_LOCUS126324</name>
</gene>
<reference evidence="3" key="1">
    <citation type="submission" date="2021-01" db="EMBL/GenBank/DDBJ databases">
        <authorList>
            <person name="Kaushik A."/>
        </authorList>
    </citation>
    <scope>NUCLEOTIDE SEQUENCE</scope>
    <source>
        <strain evidence="3">Type strain: AG8-Rh-89/</strain>
    </source>
</reference>
<keyword evidence="1" id="KW-0732">Signal</keyword>
<accession>A0A8H3DIK6</accession>
<dbReference type="AlphaFoldDB" id="A0A8H3DIK6"/>
<dbReference type="SMART" id="SM01351">
    <property type="entry name" value="Aspzincin_M35"/>
    <property type="match status" value="1"/>
</dbReference>
<dbReference type="EMBL" id="CAJMWZ010006806">
    <property type="protein sequence ID" value="CAE6527834.1"/>
    <property type="molecule type" value="Genomic_DNA"/>
</dbReference>
<dbReference type="SUPFAM" id="SSF55486">
    <property type="entry name" value="Metalloproteases ('zincins'), catalytic domain"/>
    <property type="match status" value="1"/>
</dbReference>
<proteinExistence type="predicted"/>
<feature type="signal peptide" evidence="1">
    <location>
        <begin position="1"/>
        <end position="17"/>
    </location>
</feature>
<sequence length="226" mass="24087">MLVTAAFVLFTALLASADGSLSLKPVGRTAGVTDIGASGGKRMLSKTAKALSGALPSRKTPRYAGCSAEQQKKIVTAVKGAQGYASAASTHLKSNSQGSTLYTRWFGTFDQSLYNVILGGFDRFFKQSNKWTYDCTCTNSELFVKVSTNRPGIVDPPAPGHDFRAFAIIREGVRFNEVFGAINHILGLQPSLALAKENNGRAAYNADNNAYFALEAYEALAGTSNP</sequence>
<dbReference type="Pfam" id="PF14521">
    <property type="entry name" value="Aspzincin_M35"/>
    <property type="match status" value="1"/>
</dbReference>
<evidence type="ECO:0000259" key="2">
    <source>
        <dbReference type="SMART" id="SM01351"/>
    </source>
</evidence>
<evidence type="ECO:0000313" key="3">
    <source>
        <dbReference type="EMBL" id="CAE6527834.1"/>
    </source>
</evidence>
<dbReference type="GO" id="GO:0004222">
    <property type="term" value="F:metalloendopeptidase activity"/>
    <property type="evidence" value="ECO:0007669"/>
    <property type="project" value="InterPro"/>
</dbReference>
<dbReference type="Proteomes" id="UP000663850">
    <property type="component" value="Unassembled WGS sequence"/>
</dbReference>
<dbReference type="InterPro" id="IPR024079">
    <property type="entry name" value="MetalloPept_cat_dom_sf"/>
</dbReference>
<protein>
    <recommendedName>
        <fullName evidence="2">Lysine-specific metallo-endopeptidase domain-containing protein</fullName>
    </recommendedName>
</protein>
<feature type="chain" id="PRO_5034023413" description="Lysine-specific metallo-endopeptidase domain-containing protein" evidence="1">
    <location>
        <begin position="18"/>
        <end position="226"/>
    </location>
</feature>
<comment type="caution">
    <text evidence="3">The sequence shown here is derived from an EMBL/GenBank/DDBJ whole genome shotgun (WGS) entry which is preliminary data.</text>
</comment>
<feature type="domain" description="Lysine-specific metallo-endopeptidase" evidence="2">
    <location>
        <begin position="90"/>
        <end position="214"/>
    </location>
</feature>
<dbReference type="InterPro" id="IPR029463">
    <property type="entry name" value="Lys_MEP"/>
</dbReference>